<feature type="compositionally biased region" description="Basic and acidic residues" evidence="1">
    <location>
        <begin position="209"/>
        <end position="229"/>
    </location>
</feature>
<accession>A0A2T4J1D2</accession>
<comment type="caution">
    <text evidence="2">The sequence shown here is derived from an EMBL/GenBank/DDBJ whole genome shotgun (WGS) entry which is preliminary data.</text>
</comment>
<dbReference type="AlphaFoldDB" id="A0A2T4J1D2"/>
<reference evidence="2 3" key="1">
    <citation type="submission" date="2018-03" db="EMBL/GenBank/DDBJ databases">
        <title>Genome sequence of the symbiotic type strain Mesorhizobium helmanticense CSLC115NT isolated from Lotus corniculatus nodules.</title>
        <authorList>
            <person name="Sannazzaro A.I."/>
            <person name="Torres Tejerizo G.A."/>
            <person name="Dip D."/>
            <person name="Caballero M."/>
            <person name="Pistorio M."/>
            <person name="Estrella M.J."/>
        </authorList>
    </citation>
    <scope>NUCLEOTIDE SEQUENCE [LARGE SCALE GENOMIC DNA]</scope>
    <source>
        <strain evidence="2 3">CSLC115N</strain>
    </source>
</reference>
<evidence type="ECO:0000313" key="3">
    <source>
        <dbReference type="Proteomes" id="UP000240259"/>
    </source>
</evidence>
<name>A0A2T4J1D2_9HYPH</name>
<dbReference type="InterPro" id="IPR019632">
    <property type="entry name" value="DUF2497"/>
</dbReference>
<dbReference type="EMBL" id="PZJX01000007">
    <property type="protein sequence ID" value="PTE11647.1"/>
    <property type="molecule type" value="Genomic_DNA"/>
</dbReference>
<sequence>MATASSVQREPSMEEILASIRRIIEDSDTGRKQPGEADDLLQDLASVPVPAAASKAPSEARGERPEARGAWPEAGEAPPEVAGAAPEVAGAAPEVAGAAPAVEAFRAELRPGLDARRPATRAEVQTTDPVIARMEPPVRSDPASAKAPLTLAQVSSRVAAEPAPAARPDAPAAARVAETTDSIVAHWRQETAPVEEAVTRLSSAPVSAETDRPPEGESKAELVDEDKVTAEPVFEPAPPRSEMAHPVTSEALTSRPAILSEHTGRQVAAAFGELSDAFASRSRKTFDEMAEEMLRPMLQDWLDNNLPTLVERLVREEIERVARGAQ</sequence>
<feature type="compositionally biased region" description="Low complexity" evidence="1">
    <location>
        <begin position="68"/>
        <end position="89"/>
    </location>
</feature>
<dbReference type="Pfam" id="PF10691">
    <property type="entry name" value="DUF2497"/>
    <property type="match status" value="1"/>
</dbReference>
<dbReference type="Proteomes" id="UP000240259">
    <property type="component" value="Unassembled WGS sequence"/>
</dbReference>
<evidence type="ECO:0000313" key="2">
    <source>
        <dbReference type="EMBL" id="PTE11647.1"/>
    </source>
</evidence>
<organism evidence="2 3">
    <name type="scientific">Mesorhizobium helmanticense</name>
    <dbReference type="NCBI Taxonomy" id="1776423"/>
    <lineage>
        <taxon>Bacteria</taxon>
        <taxon>Pseudomonadati</taxon>
        <taxon>Pseudomonadota</taxon>
        <taxon>Alphaproteobacteria</taxon>
        <taxon>Hyphomicrobiales</taxon>
        <taxon>Phyllobacteriaceae</taxon>
        <taxon>Mesorhizobium</taxon>
    </lineage>
</organism>
<evidence type="ECO:0000256" key="1">
    <source>
        <dbReference type="SAM" id="MobiDB-lite"/>
    </source>
</evidence>
<dbReference type="RefSeq" id="WP_107648137.1">
    <property type="nucleotide sequence ID" value="NZ_PZJX01000007.1"/>
</dbReference>
<keyword evidence="3" id="KW-1185">Reference proteome</keyword>
<gene>
    <name evidence="2" type="ORF">C9427_05395</name>
</gene>
<feature type="compositionally biased region" description="Basic and acidic residues" evidence="1">
    <location>
        <begin position="58"/>
        <end position="67"/>
    </location>
</feature>
<feature type="region of interest" description="Disordered" evidence="1">
    <location>
        <begin position="113"/>
        <end position="145"/>
    </location>
</feature>
<feature type="compositionally biased region" description="Low complexity" evidence="1">
    <location>
        <begin position="47"/>
        <end position="57"/>
    </location>
</feature>
<protein>
    <submittedName>
        <fullName evidence="2">DUF2497 domain-containing protein</fullName>
    </submittedName>
</protein>
<dbReference type="OrthoDB" id="7189469at2"/>
<proteinExistence type="predicted"/>
<feature type="region of interest" description="Disordered" evidence="1">
    <location>
        <begin position="47"/>
        <end position="89"/>
    </location>
</feature>
<feature type="region of interest" description="Disordered" evidence="1">
    <location>
        <begin position="189"/>
        <end position="247"/>
    </location>
</feature>